<name>A0A2P5AXK8_PARAD</name>
<dbReference type="AlphaFoldDB" id="A0A2P5AXK8"/>
<evidence type="ECO:0000313" key="2">
    <source>
        <dbReference type="EMBL" id="PON41248.1"/>
    </source>
</evidence>
<evidence type="ECO:0000256" key="1">
    <source>
        <dbReference type="SAM" id="MobiDB-lite"/>
    </source>
</evidence>
<evidence type="ECO:0000313" key="3">
    <source>
        <dbReference type="Proteomes" id="UP000237105"/>
    </source>
</evidence>
<protein>
    <submittedName>
        <fullName evidence="2">Uncharacterized protein</fullName>
    </submittedName>
</protein>
<sequence length="195" mass="22602">MDLNEVLRLCAKLTLDEDDGPVVRMNCEVFWRTSRLVRVRIDVTVPLSRGIRCLMEDLGKEVSILLREDKATQFRYGYWLRTSTHVIRNRNEYENKRPSSKVEGSNVSGEKKKQAPELSISSSSRERNYHGDEACEVEEEMAVYGVDSKKQLQATKILEYNSMFMLLWKDRWNVAIHCFSSGHIDASIVTEEKVH</sequence>
<keyword evidence="3" id="KW-1185">Reference proteome</keyword>
<reference evidence="3" key="1">
    <citation type="submission" date="2016-06" db="EMBL/GenBank/DDBJ databases">
        <title>Parallel loss of symbiosis genes in relatives of nitrogen-fixing non-legume Parasponia.</title>
        <authorList>
            <person name="Van Velzen R."/>
            <person name="Holmer R."/>
            <person name="Bu F."/>
            <person name="Rutten L."/>
            <person name="Van Zeijl A."/>
            <person name="Liu W."/>
            <person name="Santuari L."/>
            <person name="Cao Q."/>
            <person name="Sharma T."/>
            <person name="Shen D."/>
            <person name="Roswanjaya Y."/>
            <person name="Wardhani T."/>
            <person name="Kalhor M.S."/>
            <person name="Jansen J."/>
            <person name="Van den Hoogen J."/>
            <person name="Gungor B."/>
            <person name="Hartog M."/>
            <person name="Hontelez J."/>
            <person name="Verver J."/>
            <person name="Yang W.-C."/>
            <person name="Schijlen E."/>
            <person name="Repin R."/>
            <person name="Schilthuizen M."/>
            <person name="Schranz E."/>
            <person name="Heidstra R."/>
            <person name="Miyata K."/>
            <person name="Fedorova E."/>
            <person name="Kohlen W."/>
            <person name="Bisseling T."/>
            <person name="Smit S."/>
            <person name="Geurts R."/>
        </authorList>
    </citation>
    <scope>NUCLEOTIDE SEQUENCE [LARGE SCALE GENOMIC DNA]</scope>
    <source>
        <strain evidence="3">cv. WU1-14</strain>
    </source>
</reference>
<proteinExistence type="predicted"/>
<gene>
    <name evidence="2" type="ORF">PanWU01x14_290870</name>
</gene>
<dbReference type="EMBL" id="JXTB01000419">
    <property type="protein sequence ID" value="PON41248.1"/>
    <property type="molecule type" value="Genomic_DNA"/>
</dbReference>
<organism evidence="2 3">
    <name type="scientific">Parasponia andersonii</name>
    <name type="common">Sponia andersonii</name>
    <dbReference type="NCBI Taxonomy" id="3476"/>
    <lineage>
        <taxon>Eukaryota</taxon>
        <taxon>Viridiplantae</taxon>
        <taxon>Streptophyta</taxon>
        <taxon>Embryophyta</taxon>
        <taxon>Tracheophyta</taxon>
        <taxon>Spermatophyta</taxon>
        <taxon>Magnoliopsida</taxon>
        <taxon>eudicotyledons</taxon>
        <taxon>Gunneridae</taxon>
        <taxon>Pentapetalae</taxon>
        <taxon>rosids</taxon>
        <taxon>fabids</taxon>
        <taxon>Rosales</taxon>
        <taxon>Cannabaceae</taxon>
        <taxon>Parasponia</taxon>
    </lineage>
</organism>
<feature type="region of interest" description="Disordered" evidence="1">
    <location>
        <begin position="91"/>
        <end position="131"/>
    </location>
</feature>
<accession>A0A2P5AXK8</accession>
<comment type="caution">
    <text evidence="2">The sequence shown here is derived from an EMBL/GenBank/DDBJ whole genome shotgun (WGS) entry which is preliminary data.</text>
</comment>
<dbReference type="Proteomes" id="UP000237105">
    <property type="component" value="Unassembled WGS sequence"/>
</dbReference>